<proteinExistence type="predicted"/>
<comment type="caution">
    <text evidence="2">The sequence shown here is derived from an EMBL/GenBank/DDBJ whole genome shotgun (WGS) entry which is preliminary data.</text>
</comment>
<protein>
    <submittedName>
        <fullName evidence="2">Putative peptide synthetase</fullName>
    </submittedName>
</protein>
<evidence type="ECO:0000313" key="3">
    <source>
        <dbReference type="Proteomes" id="UP000017938"/>
    </source>
</evidence>
<feature type="domain" description="Carrier" evidence="1">
    <location>
        <begin position="1"/>
        <end position="86"/>
    </location>
</feature>
<dbReference type="InterPro" id="IPR009081">
    <property type="entry name" value="PP-bd_ACP"/>
</dbReference>
<dbReference type="Gene3D" id="1.10.1200.10">
    <property type="entry name" value="ACP-like"/>
    <property type="match status" value="1"/>
</dbReference>
<dbReference type="EMBL" id="CBFW010000343">
    <property type="protein sequence ID" value="CDC76128.1"/>
    <property type="molecule type" value="Genomic_DNA"/>
</dbReference>
<dbReference type="InterPro" id="IPR036736">
    <property type="entry name" value="ACP-like_sf"/>
</dbReference>
<dbReference type="Proteomes" id="UP000017938">
    <property type="component" value="Unassembled WGS sequence"/>
</dbReference>
<evidence type="ECO:0000313" key="2">
    <source>
        <dbReference type="EMBL" id="CDC76128.1"/>
    </source>
</evidence>
<gene>
    <name evidence="2" type="ORF">BN580_02072</name>
</gene>
<dbReference type="Pfam" id="PF00550">
    <property type="entry name" value="PP-binding"/>
    <property type="match status" value="1"/>
</dbReference>
<organism evidence="2 3">
    <name type="scientific">Candidatus Colimorpha enterica</name>
    <dbReference type="NCBI Taxonomy" id="3083063"/>
    <lineage>
        <taxon>Bacteria</taxon>
        <taxon>Pseudomonadati</taxon>
        <taxon>Bacteroidota</taxon>
        <taxon>Bacteroidia</taxon>
        <taxon>Bacteroidales</taxon>
        <taxon>Candidatus Colimorpha</taxon>
    </lineage>
</organism>
<dbReference type="PROSITE" id="PS50075">
    <property type="entry name" value="CARRIER"/>
    <property type="match status" value="1"/>
</dbReference>
<sequence length="95" mass="11016">MEKNEIKAKIIGIMSNLFQNSDVDTDVLKYVDLIDDLGMDSVNFISLIIELEAEFDIQIQDDQLLMDKFREYSSIYSIVEELLMSKEKEVSVCKQ</sequence>
<name>R6TRR9_9BACT</name>
<dbReference type="AlphaFoldDB" id="R6TRR9"/>
<evidence type="ECO:0000259" key="1">
    <source>
        <dbReference type="PROSITE" id="PS50075"/>
    </source>
</evidence>
<accession>R6TRR9</accession>
<dbReference type="SUPFAM" id="SSF47336">
    <property type="entry name" value="ACP-like"/>
    <property type="match status" value="1"/>
</dbReference>
<reference evidence="2" key="1">
    <citation type="submission" date="2012-11" db="EMBL/GenBank/DDBJ databases">
        <title>Dependencies among metagenomic species, viruses, plasmids and units of genetic variation.</title>
        <authorList>
            <person name="Nielsen H.B."/>
            <person name="Almeida M."/>
            <person name="Juncker A.S."/>
            <person name="Rasmussen S."/>
            <person name="Li J."/>
            <person name="Sunagawa S."/>
            <person name="Plichta D."/>
            <person name="Gautier L."/>
            <person name="Le Chatelier E."/>
            <person name="Peletier E."/>
            <person name="Bonde I."/>
            <person name="Nielsen T."/>
            <person name="Manichanh C."/>
            <person name="Arumugam M."/>
            <person name="Batto J."/>
            <person name="Santos M.B.Q.D."/>
            <person name="Blom N."/>
            <person name="Borruel N."/>
            <person name="Burgdorf K.S."/>
            <person name="Boumezbeur F."/>
            <person name="Casellas F."/>
            <person name="Dore J."/>
            <person name="Guarner F."/>
            <person name="Hansen T."/>
            <person name="Hildebrand F."/>
            <person name="Kaas R.S."/>
            <person name="Kennedy S."/>
            <person name="Kristiansen K."/>
            <person name="Kultima J.R."/>
            <person name="Leonard P."/>
            <person name="Levenez F."/>
            <person name="Lund O."/>
            <person name="Moumen B."/>
            <person name="Le Paslier D."/>
            <person name="Pons N."/>
            <person name="Pedersen O."/>
            <person name="Prifti E."/>
            <person name="Qin J."/>
            <person name="Raes J."/>
            <person name="Tap J."/>
            <person name="Tims S."/>
            <person name="Ussery D.W."/>
            <person name="Yamada T."/>
            <person name="MetaHit consortium"/>
            <person name="Renault P."/>
            <person name="Sicheritz-Ponten T."/>
            <person name="Bork P."/>
            <person name="Wang J."/>
            <person name="Brunak S."/>
            <person name="Ehrlich S.D."/>
        </authorList>
    </citation>
    <scope>NUCLEOTIDE SEQUENCE [LARGE SCALE GENOMIC DNA]</scope>
</reference>